<proteinExistence type="predicted"/>
<accession>A0ACC0XJ11</accession>
<organism evidence="1 2">
    <name type="scientific">Pistacia integerrima</name>
    <dbReference type="NCBI Taxonomy" id="434235"/>
    <lineage>
        <taxon>Eukaryota</taxon>
        <taxon>Viridiplantae</taxon>
        <taxon>Streptophyta</taxon>
        <taxon>Embryophyta</taxon>
        <taxon>Tracheophyta</taxon>
        <taxon>Spermatophyta</taxon>
        <taxon>Magnoliopsida</taxon>
        <taxon>eudicotyledons</taxon>
        <taxon>Gunneridae</taxon>
        <taxon>Pentapetalae</taxon>
        <taxon>rosids</taxon>
        <taxon>malvids</taxon>
        <taxon>Sapindales</taxon>
        <taxon>Anacardiaceae</taxon>
        <taxon>Pistacia</taxon>
    </lineage>
</organism>
<protein>
    <submittedName>
        <fullName evidence="1">Uncharacterized protein</fullName>
    </submittedName>
</protein>
<sequence length="244" mass="26743">MAKGYSRLLFFFSSIFTHLLVLSLAQPNFVIQSCSNDNGNYTTNSAYQTNLNSLLSSISSNNEIDYGFYNESSGQEPDKVNAIALCRGDVSLDVCRGCVKNATQKILQVCPNQKEAIGWYDECMLRYSNNSIFGEMEIQPSLELVSTQNVSSDVNAFNTGLQDLLRNLLLKNGSSHLKFQTGDTTASFQPIYALVQCTPDLSGVICSDCLDQAIAEIPSCCSGKIGGRVLTPSCNFRFEALPFL</sequence>
<dbReference type="EMBL" id="CM047747">
    <property type="protein sequence ID" value="KAJ0018042.1"/>
    <property type="molecule type" value="Genomic_DNA"/>
</dbReference>
<gene>
    <name evidence="1" type="ORF">Pint_10853</name>
</gene>
<name>A0ACC0XJ11_9ROSI</name>
<dbReference type="Proteomes" id="UP001163603">
    <property type="component" value="Chromosome 12"/>
</dbReference>
<keyword evidence="2" id="KW-1185">Reference proteome</keyword>
<evidence type="ECO:0000313" key="2">
    <source>
        <dbReference type="Proteomes" id="UP001163603"/>
    </source>
</evidence>
<reference evidence="2" key="1">
    <citation type="journal article" date="2023" name="G3 (Bethesda)">
        <title>Genome assembly and association tests identify interacting loci associated with vigor, precocity, and sex in interspecific pistachio rootstocks.</title>
        <authorList>
            <person name="Palmer W."/>
            <person name="Jacygrad E."/>
            <person name="Sagayaradj S."/>
            <person name="Cavanaugh K."/>
            <person name="Han R."/>
            <person name="Bertier L."/>
            <person name="Beede B."/>
            <person name="Kafkas S."/>
            <person name="Golino D."/>
            <person name="Preece J."/>
            <person name="Michelmore R."/>
        </authorList>
    </citation>
    <scope>NUCLEOTIDE SEQUENCE [LARGE SCALE GENOMIC DNA]</scope>
</reference>
<comment type="caution">
    <text evidence="1">The sequence shown here is derived from an EMBL/GenBank/DDBJ whole genome shotgun (WGS) entry which is preliminary data.</text>
</comment>
<evidence type="ECO:0000313" key="1">
    <source>
        <dbReference type="EMBL" id="KAJ0018042.1"/>
    </source>
</evidence>